<proteinExistence type="predicted"/>
<comment type="caution">
    <text evidence="1">The sequence shown here is derived from an EMBL/GenBank/DDBJ whole genome shotgun (WGS) entry which is preliminary data.</text>
</comment>
<dbReference type="Proteomes" id="UP001186974">
    <property type="component" value="Unassembled WGS sequence"/>
</dbReference>
<protein>
    <submittedName>
        <fullName evidence="1">Uncharacterized protein</fullName>
    </submittedName>
</protein>
<organism evidence="1 2">
    <name type="scientific">Coniosporium uncinatum</name>
    <dbReference type="NCBI Taxonomy" id="93489"/>
    <lineage>
        <taxon>Eukaryota</taxon>
        <taxon>Fungi</taxon>
        <taxon>Dikarya</taxon>
        <taxon>Ascomycota</taxon>
        <taxon>Pezizomycotina</taxon>
        <taxon>Dothideomycetes</taxon>
        <taxon>Dothideomycetes incertae sedis</taxon>
        <taxon>Coniosporium</taxon>
    </lineage>
</organism>
<accession>A0ACC3DYE2</accession>
<reference evidence="1" key="1">
    <citation type="submission" date="2024-09" db="EMBL/GenBank/DDBJ databases">
        <title>Black Yeasts Isolated from many extreme environments.</title>
        <authorList>
            <person name="Coleine C."/>
            <person name="Stajich J.E."/>
            <person name="Selbmann L."/>
        </authorList>
    </citation>
    <scope>NUCLEOTIDE SEQUENCE</scope>
    <source>
        <strain evidence="1">CCFEE 5737</strain>
    </source>
</reference>
<evidence type="ECO:0000313" key="2">
    <source>
        <dbReference type="Proteomes" id="UP001186974"/>
    </source>
</evidence>
<evidence type="ECO:0000313" key="1">
    <source>
        <dbReference type="EMBL" id="KAK3081888.1"/>
    </source>
</evidence>
<sequence length="211" mass="23483">MPLPLLDLLSNSLVLRQTAPYLDVRSILALSATSSDFRTVLYTSRDTFRHLDLSPIKSAAIDSAPIDTGGISWRAERMDEGLTEDEFYSGPLMGIFSKLARKQVLRNVSILILDGLSVPADMVKEIITEDRFNVRILSIREAKHLNERKLRQTLRYAVRPTRPAGTPRLKGMYVFGLMDSATPQPSHIRERSPTQIPTGSGVMYAQGAQIG</sequence>
<name>A0ACC3DYE2_9PEZI</name>
<gene>
    <name evidence="1" type="ORF">LTS18_013540</name>
</gene>
<keyword evidence="2" id="KW-1185">Reference proteome</keyword>
<dbReference type="EMBL" id="JAWDJW010000042">
    <property type="protein sequence ID" value="KAK3081888.1"/>
    <property type="molecule type" value="Genomic_DNA"/>
</dbReference>
<feature type="non-terminal residue" evidence="1">
    <location>
        <position position="211"/>
    </location>
</feature>